<proteinExistence type="predicted"/>
<name>A0A8H7LAA5_9ASCO</name>
<evidence type="ECO:0000313" key="2">
    <source>
        <dbReference type="Proteomes" id="UP000649328"/>
    </source>
</evidence>
<comment type="caution">
    <text evidence="1">The sequence shown here is derived from an EMBL/GenBank/DDBJ whole genome shotgun (WGS) entry which is preliminary data.</text>
</comment>
<evidence type="ECO:0000313" key="1">
    <source>
        <dbReference type="EMBL" id="KAF8000225.1"/>
    </source>
</evidence>
<dbReference type="OrthoDB" id="10619934at2759"/>
<keyword evidence="2" id="KW-1185">Reference proteome</keyword>
<gene>
    <name evidence="1" type="ORF">HF325_005154</name>
</gene>
<protein>
    <submittedName>
        <fullName evidence="1">Uncharacterized protein</fullName>
    </submittedName>
</protein>
<accession>A0A8H7LAA5</accession>
<dbReference type="AlphaFoldDB" id="A0A8H7LAA5"/>
<sequence length="173" mass="20722">MITLNETRETELQLGKYYNQLRRYLENGFDERNFVLVSQHFRERLNELEDRVSALSYNRVISAQLRFITLVFRMMTNAVESLRFFHLRRLAQFLVRAIIKLNLRLLSLHDSHGVPDPSLDNYNLVITRLRTLIQTWSQMFKNSKNEPSATWIMFRDQYTRAVRTLELLESHAQ</sequence>
<organism evidence="1 2">
    <name type="scientific">Metschnikowia pulcherrima</name>
    <dbReference type="NCBI Taxonomy" id="27326"/>
    <lineage>
        <taxon>Eukaryota</taxon>
        <taxon>Fungi</taxon>
        <taxon>Dikarya</taxon>
        <taxon>Ascomycota</taxon>
        <taxon>Saccharomycotina</taxon>
        <taxon>Pichiomycetes</taxon>
        <taxon>Metschnikowiaceae</taxon>
        <taxon>Metschnikowia</taxon>
    </lineage>
</organism>
<reference evidence="1" key="1">
    <citation type="submission" date="2020-10" db="EMBL/GenBank/DDBJ databases">
        <title>The Whole-Genome Sequence of Metschnikowia persimmonesis, a Novel Endophytic Yeast Species Isolated from Medicinal Plant Diospyros kaki Thumb.</title>
        <authorList>
            <person name="Rahmat E."/>
            <person name="Kang Y."/>
        </authorList>
    </citation>
    <scope>NUCLEOTIDE SEQUENCE</scope>
    <source>
        <strain evidence="1">KIOM G15050</strain>
    </source>
</reference>
<dbReference type="EMBL" id="JACBPP010000007">
    <property type="protein sequence ID" value="KAF8000225.1"/>
    <property type="molecule type" value="Genomic_DNA"/>
</dbReference>
<dbReference type="Proteomes" id="UP000649328">
    <property type="component" value="Unassembled WGS sequence"/>
</dbReference>